<accession>A0A0C3Q8I6</accession>
<reference evidence="2" key="2">
    <citation type="submission" date="2015-01" db="EMBL/GenBank/DDBJ databases">
        <title>Evolutionary Origins and Diversification of the Mycorrhizal Mutualists.</title>
        <authorList>
            <consortium name="DOE Joint Genome Institute"/>
            <consortium name="Mycorrhizal Genomics Consortium"/>
            <person name="Kohler A."/>
            <person name="Kuo A."/>
            <person name="Nagy L.G."/>
            <person name="Floudas D."/>
            <person name="Copeland A."/>
            <person name="Barry K.W."/>
            <person name="Cichocki N."/>
            <person name="Veneault-Fourrey C."/>
            <person name="LaButti K."/>
            <person name="Lindquist E.A."/>
            <person name="Lipzen A."/>
            <person name="Lundell T."/>
            <person name="Morin E."/>
            <person name="Murat C."/>
            <person name="Riley R."/>
            <person name="Ohm R."/>
            <person name="Sun H."/>
            <person name="Tunlid A."/>
            <person name="Henrissat B."/>
            <person name="Grigoriev I.V."/>
            <person name="Hibbett D.S."/>
            <person name="Martin F."/>
        </authorList>
    </citation>
    <scope>NUCLEOTIDE SEQUENCE [LARGE SCALE GENOMIC DNA]</scope>
    <source>
        <strain evidence="2">MUT 4182</strain>
    </source>
</reference>
<dbReference type="Proteomes" id="UP000054248">
    <property type="component" value="Unassembled WGS sequence"/>
</dbReference>
<name>A0A0C3Q8I6_9AGAM</name>
<evidence type="ECO:0000313" key="2">
    <source>
        <dbReference type="Proteomes" id="UP000054248"/>
    </source>
</evidence>
<gene>
    <name evidence="1" type="ORF">M407DRAFT_30266</name>
</gene>
<organism evidence="1 2">
    <name type="scientific">Tulasnella calospora MUT 4182</name>
    <dbReference type="NCBI Taxonomy" id="1051891"/>
    <lineage>
        <taxon>Eukaryota</taxon>
        <taxon>Fungi</taxon>
        <taxon>Dikarya</taxon>
        <taxon>Basidiomycota</taxon>
        <taxon>Agaricomycotina</taxon>
        <taxon>Agaricomycetes</taxon>
        <taxon>Cantharellales</taxon>
        <taxon>Tulasnellaceae</taxon>
        <taxon>Tulasnella</taxon>
    </lineage>
</organism>
<evidence type="ECO:0000313" key="1">
    <source>
        <dbReference type="EMBL" id="KIO20069.1"/>
    </source>
</evidence>
<dbReference type="EMBL" id="KN823189">
    <property type="protein sequence ID" value="KIO20069.1"/>
    <property type="molecule type" value="Genomic_DNA"/>
</dbReference>
<dbReference type="AlphaFoldDB" id="A0A0C3Q8I6"/>
<proteinExistence type="predicted"/>
<reference evidence="1 2" key="1">
    <citation type="submission" date="2014-04" db="EMBL/GenBank/DDBJ databases">
        <authorList>
            <consortium name="DOE Joint Genome Institute"/>
            <person name="Kuo A."/>
            <person name="Girlanda M."/>
            <person name="Perotto S."/>
            <person name="Kohler A."/>
            <person name="Nagy L.G."/>
            <person name="Floudas D."/>
            <person name="Copeland A."/>
            <person name="Barry K.W."/>
            <person name="Cichocki N."/>
            <person name="Veneault-Fourrey C."/>
            <person name="LaButti K."/>
            <person name="Lindquist E.A."/>
            <person name="Lipzen A."/>
            <person name="Lundell T."/>
            <person name="Morin E."/>
            <person name="Murat C."/>
            <person name="Sun H."/>
            <person name="Tunlid A."/>
            <person name="Henrissat B."/>
            <person name="Grigoriev I.V."/>
            <person name="Hibbett D.S."/>
            <person name="Martin F."/>
            <person name="Nordberg H.P."/>
            <person name="Cantor M.N."/>
            <person name="Hua S.X."/>
        </authorList>
    </citation>
    <scope>NUCLEOTIDE SEQUENCE [LARGE SCALE GENOMIC DNA]</scope>
    <source>
        <strain evidence="1 2">MUT 4182</strain>
    </source>
</reference>
<keyword evidence="2" id="KW-1185">Reference proteome</keyword>
<dbReference type="HOGENOM" id="CLU_1240937_0_0_1"/>
<protein>
    <submittedName>
        <fullName evidence="1">Uncharacterized protein</fullName>
    </submittedName>
</protein>
<sequence>MGLEVGVVRLLVAVLDTDQARTQLQWKGNIFTFKLSGHCLLVGRNIPHERMDDTGTGPIALRRIIATGVSRGKWLLPYTPGWVVAYDNAEDPRGGVKLARQDTRALAYSRLFAWPDVRSSFGDVLLSYTPSGCCIQHCGGRKPAEVLNPLSEYGGPMSAESSHTSNHLNQTLTILRIVSLGWKEFAAVAWHSGSSRYALPDEPRLRTVIPSSHAMARQKRPCG</sequence>